<dbReference type="EMBL" id="VFIY01000005">
    <property type="protein sequence ID" value="TPD61717.1"/>
    <property type="molecule type" value="Genomic_DNA"/>
</dbReference>
<accession>A0A501PNM3</accession>
<dbReference type="Proteomes" id="UP000319148">
    <property type="component" value="Unassembled WGS sequence"/>
</dbReference>
<reference evidence="2" key="1">
    <citation type="submission" date="2019-06" db="EMBL/GenBank/DDBJ databases">
        <title>The complete genome of Emcibacter congregatus ZYLT.</title>
        <authorList>
            <person name="Zhao Z."/>
        </authorList>
    </citation>
    <scope>NUCLEOTIDE SEQUENCE [LARGE SCALE GENOMIC DNA]</scope>
    <source>
        <strain evidence="2">MCCC 1A06723</strain>
    </source>
</reference>
<comment type="caution">
    <text evidence="1">The sequence shown here is derived from an EMBL/GenBank/DDBJ whole genome shotgun (WGS) entry which is preliminary data.</text>
</comment>
<organism evidence="1 2">
    <name type="scientific">Emcibacter nanhaiensis</name>
    <dbReference type="NCBI Taxonomy" id="1505037"/>
    <lineage>
        <taxon>Bacteria</taxon>
        <taxon>Pseudomonadati</taxon>
        <taxon>Pseudomonadota</taxon>
        <taxon>Alphaproteobacteria</taxon>
        <taxon>Emcibacterales</taxon>
        <taxon>Emcibacteraceae</taxon>
        <taxon>Emcibacter</taxon>
    </lineage>
</organism>
<gene>
    <name evidence="1" type="ORF">FIV46_05780</name>
</gene>
<evidence type="ECO:0000313" key="2">
    <source>
        <dbReference type="Proteomes" id="UP000319148"/>
    </source>
</evidence>
<proteinExistence type="predicted"/>
<keyword evidence="2" id="KW-1185">Reference proteome</keyword>
<dbReference type="RefSeq" id="WP_139939336.1">
    <property type="nucleotide sequence ID" value="NZ_JBHSYP010000003.1"/>
</dbReference>
<evidence type="ECO:0000313" key="1">
    <source>
        <dbReference type="EMBL" id="TPD61717.1"/>
    </source>
</evidence>
<name>A0A501PNM3_9PROT</name>
<sequence length="99" mass="10607">MKTKNKQGGRQEQKALETAFRHAVSFRESLSVRPPRPTCDAGFLDFAFGKATPEAGEGAKIYDDTGTGAAAGNIEVVYPAAAGLDCFQPEIQARMRTEG</sequence>
<protein>
    <submittedName>
        <fullName evidence="1">Uncharacterized protein</fullName>
    </submittedName>
</protein>
<dbReference type="AlphaFoldDB" id="A0A501PNM3"/>